<evidence type="ECO:0000313" key="2">
    <source>
        <dbReference type="EMBL" id="MCU4751874.1"/>
    </source>
</evidence>
<protein>
    <submittedName>
        <fullName evidence="2">Uncharacterized protein</fullName>
    </submittedName>
</protein>
<organism evidence="2 3">
    <name type="scientific">Natronosalvus hydrolyticus</name>
    <dbReference type="NCBI Taxonomy" id="2979988"/>
    <lineage>
        <taxon>Archaea</taxon>
        <taxon>Methanobacteriati</taxon>
        <taxon>Methanobacteriota</taxon>
        <taxon>Stenosarchaea group</taxon>
        <taxon>Halobacteria</taxon>
        <taxon>Halobacteriales</taxon>
        <taxon>Natrialbaceae</taxon>
        <taxon>Natronosalvus</taxon>
    </lineage>
</organism>
<keyword evidence="1" id="KW-0812">Transmembrane</keyword>
<gene>
    <name evidence="2" type="ORF">OB919_07745</name>
</gene>
<dbReference type="EMBL" id="JAOPJZ010000004">
    <property type="protein sequence ID" value="MCU4751874.1"/>
    <property type="molecule type" value="Genomic_DNA"/>
</dbReference>
<keyword evidence="3" id="KW-1185">Reference proteome</keyword>
<sequence>MTTDTTNIDQSTNAQGKEWDITKSSSMTAYKDRIIHSTSEGYTDISMDAVDAVEFRRELWNLLMILGAILGLLGLLGIIGGDGSAGFLLALIGSSIFGLGYFRREEEIVIVTPGKEFSYETKNSQNGKEAADTICTLRDEYKGN</sequence>
<evidence type="ECO:0000256" key="1">
    <source>
        <dbReference type="SAM" id="Phobius"/>
    </source>
</evidence>
<comment type="caution">
    <text evidence="2">The sequence shown here is derived from an EMBL/GenBank/DDBJ whole genome shotgun (WGS) entry which is preliminary data.</text>
</comment>
<dbReference type="RefSeq" id="WP_342808091.1">
    <property type="nucleotide sequence ID" value="NZ_JAOPJZ010000004.1"/>
</dbReference>
<name>A0AAP2Z6Z5_9EURY</name>
<keyword evidence="1" id="KW-0472">Membrane</keyword>
<dbReference type="Proteomes" id="UP001321047">
    <property type="component" value="Unassembled WGS sequence"/>
</dbReference>
<proteinExistence type="predicted"/>
<evidence type="ECO:0000313" key="3">
    <source>
        <dbReference type="Proteomes" id="UP001321047"/>
    </source>
</evidence>
<dbReference type="AlphaFoldDB" id="A0AAP2Z6Z5"/>
<feature type="transmembrane region" description="Helical" evidence="1">
    <location>
        <begin position="59"/>
        <end position="79"/>
    </location>
</feature>
<reference evidence="2 3" key="1">
    <citation type="submission" date="2022-09" db="EMBL/GenBank/DDBJ databases">
        <title>Enrichment on poylsaccharides allowed isolation of novel metabolic and taxonomic groups of Haloarchaea.</title>
        <authorList>
            <person name="Sorokin D.Y."/>
            <person name="Elcheninov A.G."/>
            <person name="Khizhniak T.V."/>
            <person name="Kolganova T.V."/>
            <person name="Kublanov I.V."/>
        </authorList>
    </citation>
    <scope>NUCLEOTIDE SEQUENCE [LARGE SCALE GENOMIC DNA]</scope>
    <source>
        <strain evidence="2 3">AArc-curdl1</strain>
    </source>
</reference>
<feature type="transmembrane region" description="Helical" evidence="1">
    <location>
        <begin position="85"/>
        <end position="102"/>
    </location>
</feature>
<keyword evidence="1" id="KW-1133">Transmembrane helix</keyword>
<accession>A0AAP2Z6Z5</accession>